<dbReference type="RefSeq" id="WP_380594028.1">
    <property type="nucleotide sequence ID" value="NZ_JBHSDU010000001.1"/>
</dbReference>
<gene>
    <name evidence="3" type="ORF">ACFPN2_00830</name>
</gene>
<evidence type="ECO:0000259" key="2">
    <source>
        <dbReference type="PROSITE" id="PS50943"/>
    </source>
</evidence>
<dbReference type="InterPro" id="IPR001387">
    <property type="entry name" value="Cro/C1-type_HTH"/>
</dbReference>
<feature type="domain" description="HTH cro/C1-type" evidence="2">
    <location>
        <begin position="19"/>
        <end position="73"/>
    </location>
</feature>
<protein>
    <submittedName>
        <fullName evidence="3">Helix-turn-helix domain-containing protein</fullName>
    </submittedName>
</protein>
<dbReference type="EMBL" id="JBHSDU010000001">
    <property type="protein sequence ID" value="MFC4307613.1"/>
    <property type="molecule type" value="Genomic_DNA"/>
</dbReference>
<name>A0ABV8SLW9_9GAMM</name>
<sequence>MSAAGAESRAYFRALGKRITTLRKSQQMTQTELARAIGVSPQAVCAYEIGERRVSVLLLARITKLFPITADKLMGMEEAAPVPKRRLSWRAMRHAERLQALSRTQQRFVVSIIDVLEDRSPPS</sequence>
<dbReference type="InterPro" id="IPR010982">
    <property type="entry name" value="Lambda_DNA-bd_dom_sf"/>
</dbReference>
<dbReference type="PANTHER" id="PTHR46558:SF11">
    <property type="entry name" value="HTH-TYPE TRANSCRIPTIONAL REGULATOR XRE"/>
    <property type="match status" value="1"/>
</dbReference>
<dbReference type="PROSITE" id="PS50943">
    <property type="entry name" value="HTH_CROC1"/>
    <property type="match status" value="1"/>
</dbReference>
<dbReference type="SMART" id="SM00530">
    <property type="entry name" value="HTH_XRE"/>
    <property type="match status" value="1"/>
</dbReference>
<proteinExistence type="predicted"/>
<organism evidence="3 4">
    <name type="scientific">Steroidobacter flavus</name>
    <dbReference type="NCBI Taxonomy" id="1842136"/>
    <lineage>
        <taxon>Bacteria</taxon>
        <taxon>Pseudomonadati</taxon>
        <taxon>Pseudomonadota</taxon>
        <taxon>Gammaproteobacteria</taxon>
        <taxon>Steroidobacterales</taxon>
        <taxon>Steroidobacteraceae</taxon>
        <taxon>Steroidobacter</taxon>
    </lineage>
</organism>
<dbReference type="Pfam" id="PF01381">
    <property type="entry name" value="HTH_3"/>
    <property type="match status" value="1"/>
</dbReference>
<dbReference type="SUPFAM" id="SSF47413">
    <property type="entry name" value="lambda repressor-like DNA-binding domains"/>
    <property type="match status" value="1"/>
</dbReference>
<dbReference type="Proteomes" id="UP001595904">
    <property type="component" value="Unassembled WGS sequence"/>
</dbReference>
<comment type="caution">
    <text evidence="3">The sequence shown here is derived from an EMBL/GenBank/DDBJ whole genome shotgun (WGS) entry which is preliminary data.</text>
</comment>
<evidence type="ECO:0000256" key="1">
    <source>
        <dbReference type="ARBA" id="ARBA00023125"/>
    </source>
</evidence>
<evidence type="ECO:0000313" key="4">
    <source>
        <dbReference type="Proteomes" id="UP001595904"/>
    </source>
</evidence>
<dbReference type="CDD" id="cd00093">
    <property type="entry name" value="HTH_XRE"/>
    <property type="match status" value="1"/>
</dbReference>
<accession>A0ABV8SLW9</accession>
<reference evidence="4" key="1">
    <citation type="journal article" date="2019" name="Int. J. Syst. Evol. Microbiol.">
        <title>The Global Catalogue of Microorganisms (GCM) 10K type strain sequencing project: providing services to taxonomists for standard genome sequencing and annotation.</title>
        <authorList>
            <consortium name="The Broad Institute Genomics Platform"/>
            <consortium name="The Broad Institute Genome Sequencing Center for Infectious Disease"/>
            <person name="Wu L."/>
            <person name="Ma J."/>
        </authorList>
    </citation>
    <scope>NUCLEOTIDE SEQUENCE [LARGE SCALE GENOMIC DNA]</scope>
    <source>
        <strain evidence="4">CGMCC 1.10759</strain>
    </source>
</reference>
<keyword evidence="1" id="KW-0238">DNA-binding</keyword>
<dbReference type="PANTHER" id="PTHR46558">
    <property type="entry name" value="TRACRIPTIONAL REGULATORY PROTEIN-RELATED-RELATED"/>
    <property type="match status" value="1"/>
</dbReference>
<keyword evidence="4" id="KW-1185">Reference proteome</keyword>
<dbReference type="Gene3D" id="1.10.260.40">
    <property type="entry name" value="lambda repressor-like DNA-binding domains"/>
    <property type="match status" value="1"/>
</dbReference>
<evidence type="ECO:0000313" key="3">
    <source>
        <dbReference type="EMBL" id="MFC4307613.1"/>
    </source>
</evidence>